<dbReference type="InterPro" id="IPR036612">
    <property type="entry name" value="KH_dom_type_1_sf"/>
</dbReference>
<dbReference type="PANTHER" id="PTHR12826">
    <property type="entry name" value="RIBONUCLEASE Y"/>
    <property type="match status" value="1"/>
</dbReference>
<dbReference type="InterPro" id="IPR004087">
    <property type="entry name" value="KH_dom"/>
</dbReference>
<comment type="subcellular location">
    <subcellularLocation>
        <location evidence="1">Nucleus</location>
        <location evidence="1">Nucleolus</location>
    </subcellularLocation>
</comment>
<evidence type="ECO:0000256" key="3">
    <source>
        <dbReference type="ARBA" id="ARBA00022884"/>
    </source>
</evidence>
<accession>A0A177B0M6</accession>
<comment type="caution">
    <text evidence="6">The sequence shown here is derived from an EMBL/GenBank/DDBJ whole genome shotgun (WGS) entry which is preliminary data.</text>
</comment>
<evidence type="ECO:0000256" key="1">
    <source>
        <dbReference type="ARBA" id="ARBA00004604"/>
    </source>
</evidence>
<keyword evidence="7" id="KW-1185">Reference proteome</keyword>
<reference evidence="6 7" key="1">
    <citation type="submission" date="2016-04" db="EMBL/GenBank/DDBJ databases">
        <title>The genome of Intoshia linei affirms orthonectids as highly simplified spiralians.</title>
        <authorList>
            <person name="Mikhailov K.V."/>
            <person name="Slusarev G.S."/>
            <person name="Nikitin M.A."/>
            <person name="Logacheva M.D."/>
            <person name="Penin A."/>
            <person name="Aleoshin V."/>
            <person name="Panchin Y.V."/>
        </authorList>
    </citation>
    <scope>NUCLEOTIDE SEQUENCE [LARGE SCALE GENOMIC DNA]</scope>
    <source>
        <strain evidence="6">Intl2013</strain>
        <tissue evidence="6">Whole animal</tissue>
    </source>
</reference>
<dbReference type="EMBL" id="LWCA01000579">
    <property type="protein sequence ID" value="OAF67776.1"/>
    <property type="molecule type" value="Genomic_DNA"/>
</dbReference>
<evidence type="ECO:0000313" key="7">
    <source>
        <dbReference type="Proteomes" id="UP000078046"/>
    </source>
</evidence>
<dbReference type="SMART" id="SM00322">
    <property type="entry name" value="KH"/>
    <property type="match status" value="1"/>
</dbReference>
<dbReference type="CDD" id="cd22392">
    <property type="entry name" value="KH-I_PNO1_rpt2"/>
    <property type="match status" value="1"/>
</dbReference>
<keyword evidence="3" id="KW-0694">RNA-binding</keyword>
<dbReference type="GO" id="GO:0003723">
    <property type="term" value="F:RNA binding"/>
    <property type="evidence" value="ECO:0007669"/>
    <property type="project" value="UniProtKB-KW"/>
</dbReference>
<dbReference type="InterPro" id="IPR055211">
    <property type="entry name" value="KH_PNO1_2nd"/>
</dbReference>
<evidence type="ECO:0000313" key="6">
    <source>
        <dbReference type="EMBL" id="OAF67776.1"/>
    </source>
</evidence>
<name>A0A177B0M6_9BILA</name>
<dbReference type="Gene3D" id="3.30.1370.10">
    <property type="entry name" value="K Homology domain, type 1"/>
    <property type="match status" value="1"/>
</dbReference>
<comment type="similarity">
    <text evidence="2">Belongs to the PNO1 family.</text>
</comment>
<dbReference type="Pfam" id="PF22891">
    <property type="entry name" value="KH_PNO1_2nd"/>
    <property type="match status" value="1"/>
</dbReference>
<proteinExistence type="inferred from homology"/>
<dbReference type="GO" id="GO:0005730">
    <property type="term" value="C:nucleolus"/>
    <property type="evidence" value="ECO:0007669"/>
    <property type="project" value="UniProtKB-SubCell"/>
</dbReference>
<sequence length="197" mass="22616">MNKINEIEEINDKIDSKFKIKTQKKKKNYKIKRRIEDIPTGSDMRSIQVPRHRYTPLKQNWTKIYEPIVSEETTNVLHLQKAADFVKSFILGFAVQDALAILRLDDMYIESFEINDVKQLKGEHVSRAIGRIAGKNGRTRYAIENATKTRIIVADTKIHILGAFSNIAIARRTISNLIMGTPASKIYGNLKTIMPRF</sequence>
<keyword evidence="4" id="KW-0539">Nucleus</keyword>
<feature type="domain" description="K Homology" evidence="5">
    <location>
        <begin position="106"/>
        <end position="179"/>
    </location>
</feature>
<dbReference type="PANTHER" id="PTHR12826:SF13">
    <property type="entry name" value="RNA-BINDING PROTEIN PNO1"/>
    <property type="match status" value="1"/>
</dbReference>
<evidence type="ECO:0000256" key="4">
    <source>
        <dbReference type="ARBA" id="ARBA00023242"/>
    </source>
</evidence>
<organism evidence="6 7">
    <name type="scientific">Intoshia linei</name>
    <dbReference type="NCBI Taxonomy" id="1819745"/>
    <lineage>
        <taxon>Eukaryota</taxon>
        <taxon>Metazoa</taxon>
        <taxon>Spiralia</taxon>
        <taxon>Lophotrochozoa</taxon>
        <taxon>Mesozoa</taxon>
        <taxon>Orthonectida</taxon>
        <taxon>Rhopaluridae</taxon>
        <taxon>Intoshia</taxon>
    </lineage>
</organism>
<evidence type="ECO:0000256" key="2">
    <source>
        <dbReference type="ARBA" id="ARBA00007515"/>
    </source>
</evidence>
<dbReference type="SUPFAM" id="SSF54791">
    <property type="entry name" value="Eukaryotic type KH-domain (KH-domain type I)"/>
    <property type="match status" value="1"/>
</dbReference>
<dbReference type="AlphaFoldDB" id="A0A177B0M6"/>
<dbReference type="Proteomes" id="UP000078046">
    <property type="component" value="Unassembled WGS sequence"/>
</dbReference>
<dbReference type="FunFam" id="3.30.1370.10:FF:000009">
    <property type="entry name" value="RNA-binding protein PNO1"/>
    <property type="match status" value="1"/>
</dbReference>
<gene>
    <name evidence="6" type="ORF">A3Q56_04507</name>
</gene>
<protein>
    <submittedName>
        <fullName evidence="6">Pre-rRNA-processing protein PNO1</fullName>
    </submittedName>
</protein>
<evidence type="ECO:0000259" key="5">
    <source>
        <dbReference type="SMART" id="SM00322"/>
    </source>
</evidence>
<dbReference type="OrthoDB" id="1932641at2759"/>